<feature type="chain" id="PRO_5045576859" description="DUF3471 domain-containing protein" evidence="1">
    <location>
        <begin position="26"/>
        <end position="205"/>
    </location>
</feature>
<gene>
    <name evidence="2" type="ORF">SKC35_00395</name>
</gene>
<dbReference type="RefSeq" id="WP_377977537.1">
    <property type="nucleotide sequence ID" value="NZ_JBBKXY010000001.1"/>
</dbReference>
<dbReference type="Proteomes" id="UP001598112">
    <property type="component" value="Unassembled WGS sequence"/>
</dbReference>
<evidence type="ECO:0000256" key="1">
    <source>
        <dbReference type="SAM" id="SignalP"/>
    </source>
</evidence>
<evidence type="ECO:0000313" key="2">
    <source>
        <dbReference type="EMBL" id="MFD3292133.1"/>
    </source>
</evidence>
<feature type="signal peptide" evidence="1">
    <location>
        <begin position="1"/>
        <end position="25"/>
    </location>
</feature>
<proteinExistence type="predicted"/>
<sequence length="205" mass="21051">MKNLRSIVSALALTCLAFVSNAQKAADYAGEYTMSDNPYVKVLKLADKEGKLIMSAEGFPDTELTAGAKADAFVLGGMGGDIVFTREGGAVTKLKIEAQGQTLEGVKAGAAASAGGSEYAASYKMADNEYVKKMIVVSKDGKLMISSDANPSEGAVLTAASTPDTFATTLQGYEAEITFGRAAGKVKTIKLSVAGGAVVLTGDVE</sequence>
<organism evidence="2 3">
    <name type="scientific">Aquirufa originis</name>
    <dbReference type="NCBI Taxonomy" id="3096514"/>
    <lineage>
        <taxon>Bacteria</taxon>
        <taxon>Pseudomonadati</taxon>
        <taxon>Bacteroidota</taxon>
        <taxon>Cytophagia</taxon>
        <taxon>Cytophagales</taxon>
        <taxon>Flectobacillaceae</taxon>
        <taxon>Aquirufa</taxon>
    </lineage>
</organism>
<dbReference type="EMBL" id="JBBKXY010000001">
    <property type="protein sequence ID" value="MFD3292133.1"/>
    <property type="molecule type" value="Genomic_DNA"/>
</dbReference>
<keyword evidence="3" id="KW-1185">Reference proteome</keyword>
<accession>A0ABW6D551</accession>
<evidence type="ECO:0008006" key="4">
    <source>
        <dbReference type="Google" id="ProtNLM"/>
    </source>
</evidence>
<protein>
    <recommendedName>
        <fullName evidence="4">DUF3471 domain-containing protein</fullName>
    </recommendedName>
</protein>
<evidence type="ECO:0000313" key="3">
    <source>
        <dbReference type="Proteomes" id="UP001598112"/>
    </source>
</evidence>
<keyword evidence="1" id="KW-0732">Signal</keyword>
<comment type="caution">
    <text evidence="2">The sequence shown here is derived from an EMBL/GenBank/DDBJ whole genome shotgun (WGS) entry which is preliminary data.</text>
</comment>
<name>A0ABW6D551_9BACT</name>
<reference evidence="2 3" key="1">
    <citation type="submission" date="2024-03" db="EMBL/GenBank/DDBJ databases">
        <title>Aquirufa genome sequencing.</title>
        <authorList>
            <person name="Pitt A."/>
            <person name="Hahn M.W."/>
        </authorList>
    </citation>
    <scope>NUCLEOTIDE SEQUENCE [LARGE SCALE GENOMIC DNA]</scope>
    <source>
        <strain evidence="2 3">KTFRIE-69F</strain>
    </source>
</reference>